<dbReference type="EMBL" id="RZNH01000015">
    <property type="protein sequence ID" value="NOU60272.1"/>
    <property type="molecule type" value="Genomic_DNA"/>
</dbReference>
<dbReference type="RefSeq" id="WP_171595558.1">
    <property type="nucleotide sequence ID" value="NZ_RZNH01000015.1"/>
</dbReference>
<dbReference type="Proteomes" id="UP000732105">
    <property type="component" value="Unassembled WGS sequence"/>
</dbReference>
<reference evidence="1 2" key="1">
    <citation type="submission" date="2018-12" db="EMBL/GenBank/DDBJ databases">
        <title>Marinifilum JC070 sp. nov., a marine bacterium isolated from Yongle Blue Hole in the South China Sea.</title>
        <authorList>
            <person name="Fu T."/>
        </authorList>
    </citation>
    <scope>NUCLEOTIDE SEQUENCE [LARGE SCALE GENOMIC DNA]</scope>
    <source>
        <strain evidence="1 2">JC070</strain>
    </source>
</reference>
<comment type="caution">
    <text evidence="1">The sequence shown here is derived from an EMBL/GenBank/DDBJ whole genome shotgun (WGS) entry which is preliminary data.</text>
</comment>
<accession>A0ABX1WW46</accession>
<evidence type="ECO:0000313" key="2">
    <source>
        <dbReference type="Proteomes" id="UP000732105"/>
    </source>
</evidence>
<evidence type="ECO:0000313" key="1">
    <source>
        <dbReference type="EMBL" id="NOU60272.1"/>
    </source>
</evidence>
<keyword evidence="2" id="KW-1185">Reference proteome</keyword>
<gene>
    <name evidence="1" type="ORF">ELS83_10575</name>
</gene>
<proteinExistence type="predicted"/>
<sequence length="239" mass="28279">MYKFLKLLILVVLPCSIYSQEHKTEYTIPIDSVRSIYNHATHTEYDFLIGREYKTYHFQKKHSPIFNGKFCNGTLYWKNRTFKDLLISYDTFKDEIIVRSLFTSGVTASVVLSQNRIDSFAINTDLTTHHFEYLNPEEYTASDALGGYYEIIYQNKLQLVYKHRSRKLVEEGLTIYVPEIHKYLAIDNKLYKINSKQQLFKLFPEKKKMIKQKVSSFQCSYKKLSTSHLVDIIKYLESL</sequence>
<protein>
    <submittedName>
        <fullName evidence="1">Uncharacterized protein</fullName>
    </submittedName>
</protein>
<name>A0ABX1WW46_9BACT</name>
<organism evidence="1 2">
    <name type="scientific">Marinifilum caeruleilacunae</name>
    <dbReference type="NCBI Taxonomy" id="2499076"/>
    <lineage>
        <taxon>Bacteria</taxon>
        <taxon>Pseudomonadati</taxon>
        <taxon>Bacteroidota</taxon>
        <taxon>Bacteroidia</taxon>
        <taxon>Marinilabiliales</taxon>
        <taxon>Marinifilaceae</taxon>
    </lineage>
</organism>